<dbReference type="Gene3D" id="2.30.270.10">
    <property type="entry name" value="duf1285 protein"/>
    <property type="match status" value="1"/>
</dbReference>
<dbReference type="PIRSF" id="PIRSF029557">
    <property type="entry name" value="UCP029557"/>
    <property type="match status" value="1"/>
</dbReference>
<reference evidence="3 4" key="1">
    <citation type="submission" date="2019-08" db="EMBL/GenBank/DDBJ databases">
        <authorList>
            <person name="Ye J."/>
        </authorList>
    </citation>
    <scope>NUCLEOTIDE SEQUENCE [LARGE SCALE GENOMIC DNA]</scope>
    <source>
        <strain evidence="3 4">TK008</strain>
    </source>
</reference>
<dbReference type="Gene3D" id="3.10.540.10">
    <property type="entry name" value="duf1285 like domain"/>
    <property type="match status" value="1"/>
</dbReference>
<dbReference type="EMBL" id="VOPL01000001">
    <property type="protein sequence ID" value="TXB70785.1"/>
    <property type="molecule type" value="Genomic_DNA"/>
</dbReference>
<dbReference type="InterPro" id="IPR048341">
    <property type="entry name" value="DUF1285_N"/>
</dbReference>
<comment type="caution">
    <text evidence="3">The sequence shown here is derived from an EMBL/GenBank/DDBJ whole genome shotgun (WGS) entry which is preliminary data.</text>
</comment>
<organism evidence="3 4">
    <name type="scientific">Paracoccus aurantiacus</name>
    <dbReference type="NCBI Taxonomy" id="2599412"/>
    <lineage>
        <taxon>Bacteria</taxon>
        <taxon>Pseudomonadati</taxon>
        <taxon>Pseudomonadota</taxon>
        <taxon>Alphaproteobacteria</taxon>
        <taxon>Rhodobacterales</taxon>
        <taxon>Paracoccaceae</taxon>
        <taxon>Paracoccus</taxon>
    </lineage>
</organism>
<dbReference type="Proteomes" id="UP000321562">
    <property type="component" value="Unassembled WGS sequence"/>
</dbReference>
<evidence type="ECO:0000259" key="2">
    <source>
        <dbReference type="Pfam" id="PF21028"/>
    </source>
</evidence>
<dbReference type="InterPro" id="IPR023361">
    <property type="entry name" value="DUF1285_beta_roll_sf"/>
</dbReference>
<dbReference type="Pfam" id="PF06938">
    <property type="entry name" value="DUF1285_N"/>
    <property type="match status" value="1"/>
</dbReference>
<dbReference type="RefSeq" id="WP_147096270.1">
    <property type="nucleotide sequence ID" value="NZ_JBHUFH010000002.1"/>
</dbReference>
<name>A0A5C6SB01_9RHOB</name>
<dbReference type="OrthoDB" id="3078366at2"/>
<dbReference type="Pfam" id="PF21028">
    <property type="entry name" value="DUF1285_C"/>
    <property type="match status" value="1"/>
</dbReference>
<accession>A0A5C6SB01</accession>
<gene>
    <name evidence="3" type="ORF">FQV27_02710</name>
</gene>
<feature type="domain" description="DUF1285" evidence="1">
    <location>
        <begin position="34"/>
        <end position="99"/>
    </location>
</feature>
<sequence>MGKQSGIASNPGPAADRASDIAAGAQKAGLRGPAPVHLWNPPYCGEMDMEIRADGTWFHEGSPIGRPGMVRMFSNILKFEDGRHYLVTPVEKIGIKVEDSPFIAVDVEIGDDLVTFQTNVGDSVVLDADHPLVIEGSPDEPRPYVMVRGGLRARIDRKSFYRLAECASPGPDGRLGLRSSGLFHELESPWQGSPQT</sequence>
<dbReference type="AlphaFoldDB" id="A0A5C6SB01"/>
<proteinExistence type="predicted"/>
<evidence type="ECO:0000313" key="3">
    <source>
        <dbReference type="EMBL" id="TXB70785.1"/>
    </source>
</evidence>
<keyword evidence="4" id="KW-1185">Reference proteome</keyword>
<protein>
    <submittedName>
        <fullName evidence="3">DUF1285 domain-containing protein</fullName>
    </submittedName>
</protein>
<dbReference type="InterPro" id="IPR010707">
    <property type="entry name" value="DUF1285"/>
</dbReference>
<feature type="domain" description="DUF1285" evidence="2">
    <location>
        <begin position="101"/>
        <end position="186"/>
    </location>
</feature>
<evidence type="ECO:0000313" key="4">
    <source>
        <dbReference type="Proteomes" id="UP000321562"/>
    </source>
</evidence>
<dbReference type="InterPro" id="IPR048342">
    <property type="entry name" value="DUF1285_C"/>
</dbReference>
<evidence type="ECO:0000259" key="1">
    <source>
        <dbReference type="Pfam" id="PF06938"/>
    </source>
</evidence>